<protein>
    <submittedName>
        <fullName evidence="2">Uncharacterized protein</fullName>
    </submittedName>
</protein>
<sequence>MAVNFEHWFVSHPTCCIDMEHWKLRRAQLGDAKGSSLLGEQKLRRHDCNTTLSLVFIIIHTCGPGGDVKKHCGCCAHPSTSRMLSPSCCTHI</sequence>
<reference evidence="2" key="1">
    <citation type="submission" date="2017-02" db="UniProtKB">
        <authorList>
            <consortium name="WormBaseParasite"/>
        </authorList>
    </citation>
    <scope>IDENTIFICATION</scope>
</reference>
<keyword evidence="1" id="KW-1185">Reference proteome</keyword>
<name>A0A0M3I7A3_ASCLU</name>
<organism evidence="1 2">
    <name type="scientific">Ascaris lumbricoides</name>
    <name type="common">Giant roundworm</name>
    <dbReference type="NCBI Taxonomy" id="6252"/>
    <lineage>
        <taxon>Eukaryota</taxon>
        <taxon>Metazoa</taxon>
        <taxon>Ecdysozoa</taxon>
        <taxon>Nematoda</taxon>
        <taxon>Chromadorea</taxon>
        <taxon>Rhabditida</taxon>
        <taxon>Spirurina</taxon>
        <taxon>Ascaridomorpha</taxon>
        <taxon>Ascaridoidea</taxon>
        <taxon>Ascarididae</taxon>
        <taxon>Ascaris</taxon>
    </lineage>
</organism>
<accession>A0A0M3I7A3</accession>
<dbReference type="AlphaFoldDB" id="A0A0M3I7A3"/>
<evidence type="ECO:0000313" key="1">
    <source>
        <dbReference type="Proteomes" id="UP000036681"/>
    </source>
</evidence>
<dbReference type="WBParaSite" id="ALUE_0001303701-mRNA-1">
    <property type="protein sequence ID" value="ALUE_0001303701-mRNA-1"/>
    <property type="gene ID" value="ALUE_0001303701"/>
</dbReference>
<evidence type="ECO:0000313" key="2">
    <source>
        <dbReference type="WBParaSite" id="ALUE_0001303701-mRNA-1"/>
    </source>
</evidence>
<dbReference type="Proteomes" id="UP000036681">
    <property type="component" value="Unplaced"/>
</dbReference>
<proteinExistence type="predicted"/>